<accession>A0A9P0HSM4</accession>
<sequence length="41" mass="5051">MKMQIRLSSTKLEESPVNHKKLMNLKQNYWTFLSPQFIYYN</sequence>
<proteinExistence type="predicted"/>
<evidence type="ECO:0000313" key="1">
    <source>
        <dbReference type="EMBL" id="CAH1408316.1"/>
    </source>
</evidence>
<dbReference type="EMBL" id="OV725083">
    <property type="protein sequence ID" value="CAH1408316.1"/>
    <property type="molecule type" value="Genomic_DNA"/>
</dbReference>
<name>A0A9P0HSM4_NEZVI</name>
<protein>
    <submittedName>
        <fullName evidence="1">Uncharacterized protein</fullName>
    </submittedName>
</protein>
<evidence type="ECO:0000313" key="2">
    <source>
        <dbReference type="Proteomes" id="UP001152798"/>
    </source>
</evidence>
<keyword evidence="2" id="KW-1185">Reference proteome</keyword>
<reference evidence="1" key="1">
    <citation type="submission" date="2022-01" db="EMBL/GenBank/DDBJ databases">
        <authorList>
            <person name="King R."/>
        </authorList>
    </citation>
    <scope>NUCLEOTIDE SEQUENCE</scope>
</reference>
<dbReference type="AlphaFoldDB" id="A0A9P0HSM4"/>
<gene>
    <name evidence="1" type="ORF">NEZAVI_LOCUS15872</name>
</gene>
<organism evidence="1 2">
    <name type="scientific">Nezara viridula</name>
    <name type="common">Southern green stink bug</name>
    <name type="synonym">Cimex viridulus</name>
    <dbReference type="NCBI Taxonomy" id="85310"/>
    <lineage>
        <taxon>Eukaryota</taxon>
        <taxon>Metazoa</taxon>
        <taxon>Ecdysozoa</taxon>
        <taxon>Arthropoda</taxon>
        <taxon>Hexapoda</taxon>
        <taxon>Insecta</taxon>
        <taxon>Pterygota</taxon>
        <taxon>Neoptera</taxon>
        <taxon>Paraneoptera</taxon>
        <taxon>Hemiptera</taxon>
        <taxon>Heteroptera</taxon>
        <taxon>Panheteroptera</taxon>
        <taxon>Pentatomomorpha</taxon>
        <taxon>Pentatomoidea</taxon>
        <taxon>Pentatomidae</taxon>
        <taxon>Pentatominae</taxon>
        <taxon>Nezara</taxon>
    </lineage>
</organism>
<dbReference type="Proteomes" id="UP001152798">
    <property type="component" value="Chromosome 7"/>
</dbReference>